<evidence type="ECO:0000256" key="2">
    <source>
        <dbReference type="SAM" id="Phobius"/>
    </source>
</evidence>
<dbReference type="EMBL" id="KV426150">
    <property type="protein sequence ID" value="KZV86638.1"/>
    <property type="molecule type" value="Genomic_DNA"/>
</dbReference>
<protein>
    <submittedName>
        <fullName evidence="3">Uncharacterized protein</fullName>
    </submittedName>
</protein>
<evidence type="ECO:0000256" key="1">
    <source>
        <dbReference type="SAM" id="MobiDB-lite"/>
    </source>
</evidence>
<dbReference type="InParanoid" id="A0A165ED02"/>
<organism evidence="3 4">
    <name type="scientific">Exidia glandulosa HHB12029</name>
    <dbReference type="NCBI Taxonomy" id="1314781"/>
    <lineage>
        <taxon>Eukaryota</taxon>
        <taxon>Fungi</taxon>
        <taxon>Dikarya</taxon>
        <taxon>Basidiomycota</taxon>
        <taxon>Agaricomycotina</taxon>
        <taxon>Agaricomycetes</taxon>
        <taxon>Auriculariales</taxon>
        <taxon>Exidiaceae</taxon>
        <taxon>Exidia</taxon>
    </lineage>
</organism>
<feature type="compositionally biased region" description="Pro residues" evidence="1">
    <location>
        <begin position="190"/>
        <end position="200"/>
    </location>
</feature>
<feature type="region of interest" description="Disordered" evidence="1">
    <location>
        <begin position="123"/>
        <end position="200"/>
    </location>
</feature>
<dbReference type="AlphaFoldDB" id="A0A165ED02"/>
<accession>A0A165ED02</accession>
<reference evidence="3 4" key="1">
    <citation type="journal article" date="2016" name="Mol. Biol. Evol.">
        <title>Comparative Genomics of Early-Diverging Mushroom-Forming Fungi Provides Insights into the Origins of Lignocellulose Decay Capabilities.</title>
        <authorList>
            <person name="Nagy L.G."/>
            <person name="Riley R."/>
            <person name="Tritt A."/>
            <person name="Adam C."/>
            <person name="Daum C."/>
            <person name="Floudas D."/>
            <person name="Sun H."/>
            <person name="Yadav J.S."/>
            <person name="Pangilinan J."/>
            <person name="Larsson K.H."/>
            <person name="Matsuura K."/>
            <person name="Barry K."/>
            <person name="Labutti K."/>
            <person name="Kuo R."/>
            <person name="Ohm R.A."/>
            <person name="Bhattacharya S.S."/>
            <person name="Shirouzu T."/>
            <person name="Yoshinaga Y."/>
            <person name="Martin F.M."/>
            <person name="Grigoriev I.V."/>
            <person name="Hibbett D.S."/>
        </authorList>
    </citation>
    <scope>NUCLEOTIDE SEQUENCE [LARGE SCALE GENOMIC DNA]</scope>
    <source>
        <strain evidence="3 4">HHB12029</strain>
    </source>
</reference>
<feature type="compositionally biased region" description="Low complexity" evidence="1">
    <location>
        <begin position="143"/>
        <end position="183"/>
    </location>
</feature>
<keyword evidence="2" id="KW-1133">Transmembrane helix</keyword>
<keyword evidence="4" id="KW-1185">Reference proteome</keyword>
<feature type="transmembrane region" description="Helical" evidence="2">
    <location>
        <begin position="12"/>
        <end position="36"/>
    </location>
</feature>
<feature type="region of interest" description="Disordered" evidence="1">
    <location>
        <begin position="88"/>
        <end position="109"/>
    </location>
</feature>
<proteinExistence type="predicted"/>
<dbReference type="Proteomes" id="UP000077266">
    <property type="component" value="Unassembled WGS sequence"/>
</dbReference>
<sequence length="200" mass="20976">MSTDFDEFKKKATTLVLPFAIVGGICLAFCTIAGMVCCCCAAANRRSARTYVPARQAAVLPGAPAPTLPLYATPPSNTYHYALQVPAQPERPQQTHARAPSREELLPPSPVEQAPAYAQAPAVVHPPASLPPPASSPFPALPSPAYAPQQQLYPPAPAARPLSFDEAYSLSPSSPSPAVALAPTGANPFPQAPPPHYSQY</sequence>
<keyword evidence="2" id="KW-0812">Transmembrane</keyword>
<keyword evidence="2" id="KW-0472">Membrane</keyword>
<feature type="compositionally biased region" description="Pro residues" evidence="1">
    <location>
        <begin position="128"/>
        <end position="142"/>
    </location>
</feature>
<evidence type="ECO:0000313" key="4">
    <source>
        <dbReference type="Proteomes" id="UP000077266"/>
    </source>
</evidence>
<gene>
    <name evidence="3" type="ORF">EXIGLDRAFT_774456</name>
</gene>
<evidence type="ECO:0000313" key="3">
    <source>
        <dbReference type="EMBL" id="KZV86638.1"/>
    </source>
</evidence>
<name>A0A165ED02_EXIGL</name>